<proteinExistence type="predicted"/>
<dbReference type="STRING" id="865938.Weevi_0090"/>
<dbReference type="Proteomes" id="UP000008641">
    <property type="component" value="Chromosome"/>
</dbReference>
<dbReference type="KEGG" id="wvi:Weevi_0090"/>
<dbReference type="AlphaFoldDB" id="F0P2S6"/>
<dbReference type="RefSeq" id="WP_013597208.1">
    <property type="nucleotide sequence ID" value="NC_015144.1"/>
</dbReference>
<reference evidence="2 3" key="1">
    <citation type="journal article" date="2011" name="Stand. Genomic Sci.">
        <title>Complete genome sequence of Weeksella virosa type strain (9751).</title>
        <authorList>
            <person name="Lang E."/>
            <person name="Teshima H."/>
            <person name="Lucas S."/>
            <person name="Lapidus A."/>
            <person name="Hammon N."/>
            <person name="Deshpande S."/>
            <person name="Nolan M."/>
            <person name="Cheng J.F."/>
            <person name="Pitluck S."/>
            <person name="Liolios K."/>
            <person name="Pagani I."/>
            <person name="Mikhailova N."/>
            <person name="Ivanova N."/>
            <person name="Mavromatis K."/>
            <person name="Pati A."/>
            <person name="Tapia R."/>
            <person name="Han C."/>
            <person name="Goodwin L."/>
            <person name="Chen A."/>
            <person name="Palaniappan K."/>
            <person name="Land M."/>
            <person name="Hauser L."/>
            <person name="Chang Y.J."/>
            <person name="Jeffries C.D."/>
            <person name="Brambilla E.M."/>
            <person name="Kopitz M."/>
            <person name="Rohde M."/>
            <person name="Goker M."/>
            <person name="Tindall B.J."/>
            <person name="Detter J.C."/>
            <person name="Woyke T."/>
            <person name="Bristow J."/>
            <person name="Eisen J.A."/>
            <person name="Markowitz V."/>
            <person name="Hugenholtz P."/>
            <person name="Klenk H.P."/>
            <person name="Kyrpides N.C."/>
        </authorList>
    </citation>
    <scope>NUCLEOTIDE SEQUENCE [LARGE SCALE GENOMIC DNA]</scope>
    <source>
        <strain evidence="3">ATCC 43766 / DSM 16922 / JCM 21250 / NBRC 16016 / NCTC 11634 / CL345/78</strain>
    </source>
</reference>
<evidence type="ECO:0000313" key="3">
    <source>
        <dbReference type="Proteomes" id="UP000008641"/>
    </source>
</evidence>
<dbReference type="PROSITE" id="PS51257">
    <property type="entry name" value="PROKAR_LIPOPROTEIN"/>
    <property type="match status" value="1"/>
</dbReference>
<dbReference type="EMBL" id="CP002455">
    <property type="protein sequence ID" value="ADX66816.1"/>
    <property type="molecule type" value="Genomic_DNA"/>
</dbReference>
<feature type="signal peptide" evidence="1">
    <location>
        <begin position="1"/>
        <end position="19"/>
    </location>
</feature>
<keyword evidence="1" id="KW-0732">Signal</keyword>
<feature type="chain" id="PRO_5003257816" description="Lipoprotein" evidence="1">
    <location>
        <begin position="20"/>
        <end position="180"/>
    </location>
</feature>
<protein>
    <recommendedName>
        <fullName evidence="4">Lipoprotein</fullName>
    </recommendedName>
</protein>
<organism evidence="2 3">
    <name type="scientific">Weeksella virosa (strain ATCC 43766 / DSM 16922 / JCM 21250 / CCUG 30538 / CDC 9751 / IAM 14551 / NBRC 16016 / NCTC 11634 / CL345/78)</name>
    <dbReference type="NCBI Taxonomy" id="865938"/>
    <lineage>
        <taxon>Bacteria</taxon>
        <taxon>Pseudomonadati</taxon>
        <taxon>Bacteroidota</taxon>
        <taxon>Flavobacteriia</taxon>
        <taxon>Flavobacteriales</taxon>
        <taxon>Weeksellaceae</taxon>
        <taxon>Weeksella</taxon>
    </lineage>
</organism>
<sequence length="180" mass="20782">MKSIKTYYLLLFWASILLAGCGENDKNKNDQQTVLESTETKLDTPRENTLKNSSNQEFTAANVTVKIFFKTRDMSTYEGFESSKPETSEREEFRIQHKYTYCYDSEEFNNLQISGNGEKLTLEINDGNKVIYSDPEFDVIGSRKFTTQDFNLDMGTTYTITLRQQENILFQGKIDSQGCM</sequence>
<evidence type="ECO:0000256" key="1">
    <source>
        <dbReference type="SAM" id="SignalP"/>
    </source>
</evidence>
<gene>
    <name evidence="2" type="ordered locus">Weevi_0090</name>
</gene>
<evidence type="ECO:0000313" key="2">
    <source>
        <dbReference type="EMBL" id="ADX66816.1"/>
    </source>
</evidence>
<keyword evidence="3" id="KW-1185">Reference proteome</keyword>
<dbReference type="HOGENOM" id="CLU_1495616_0_0_10"/>
<accession>F0P2S6</accession>
<name>F0P2S6_WEEVC</name>
<reference evidence="3" key="2">
    <citation type="journal article" date="2011" name="Stand. Genomic Sci.">
        <title>Complete genome sequence of Weeksella virosa type strain (9751T).</title>
        <authorList>
            <person name="Lang E."/>
            <person name="Teshima H."/>
            <person name="Lucas S."/>
            <person name="Lapidus A."/>
            <person name="Hammon N."/>
            <person name="Deshpande S."/>
            <person name="Nolan M."/>
            <person name="Cheng J."/>
            <person name="Pitluck S."/>
            <person name="Liolios K."/>
            <person name="Pagani I."/>
            <person name="Mikhailova N."/>
            <person name="Ivanova N."/>
            <person name="Mavromatis K."/>
            <person name="Pati A."/>
            <person name="Tapia R."/>
            <person name="Han C."/>
            <person name="Goodwin L."/>
            <person name="Chen A."/>
            <person name="Palaniappan K."/>
            <person name="Land M."/>
            <person name="Hauser L."/>
            <person name="Chang Y."/>
            <person name="Jeffries C."/>
            <person name="Brambilla E."/>
            <person name="Kopitz M."/>
            <person name="Rohde M."/>
            <person name="Goker M."/>
            <person name="Tindall B."/>
            <person name="Detter J."/>
            <person name="Woyke T."/>
            <person name="Bristow J."/>
            <person name="Eisen J."/>
            <person name="Markowitz V."/>
            <person name="Hugenholtz P."/>
            <person name="Klenk H."/>
            <person name="Kyrpides N."/>
        </authorList>
    </citation>
    <scope>NUCLEOTIDE SEQUENCE [LARGE SCALE GENOMIC DNA]</scope>
    <source>
        <strain evidence="3">ATCC 43766 / DSM 16922 / JCM 21250 / NBRC 16016 / NCTC 11634 / CL345/78</strain>
    </source>
</reference>
<evidence type="ECO:0008006" key="4">
    <source>
        <dbReference type="Google" id="ProtNLM"/>
    </source>
</evidence>